<feature type="transmembrane region" description="Helical" evidence="1">
    <location>
        <begin position="6"/>
        <end position="25"/>
    </location>
</feature>
<dbReference type="InterPro" id="IPR003795">
    <property type="entry name" value="DUF192"/>
</dbReference>
<evidence type="ECO:0000313" key="3">
    <source>
        <dbReference type="Proteomes" id="UP000229502"/>
    </source>
</evidence>
<keyword evidence="1" id="KW-0812">Transmembrane</keyword>
<dbReference type="EMBL" id="PEWZ01000027">
    <property type="protein sequence ID" value="PIU36273.1"/>
    <property type="molecule type" value="Genomic_DNA"/>
</dbReference>
<proteinExistence type="predicted"/>
<evidence type="ECO:0000313" key="2">
    <source>
        <dbReference type="EMBL" id="PIU36273.1"/>
    </source>
</evidence>
<dbReference type="Gene3D" id="2.60.120.1140">
    <property type="entry name" value="Protein of unknown function DUF192"/>
    <property type="match status" value="1"/>
</dbReference>
<protein>
    <recommendedName>
        <fullName evidence="4">DUF192 domain-containing protein</fullName>
    </recommendedName>
</protein>
<dbReference type="PANTHER" id="PTHR37953:SF1">
    <property type="entry name" value="UPF0127 PROTEIN MJ1496"/>
    <property type="match status" value="1"/>
</dbReference>
<name>A0A2M6YS18_9BACT</name>
<keyword evidence="1" id="KW-0472">Membrane</keyword>
<dbReference type="PANTHER" id="PTHR37953">
    <property type="entry name" value="UPF0127 PROTEIN MJ1496"/>
    <property type="match status" value="1"/>
</dbReference>
<accession>A0A2M6YS18</accession>
<gene>
    <name evidence="2" type="ORF">COT03_00485</name>
</gene>
<evidence type="ECO:0000256" key="1">
    <source>
        <dbReference type="SAM" id="Phobius"/>
    </source>
</evidence>
<evidence type="ECO:0008006" key="4">
    <source>
        <dbReference type="Google" id="ProtNLM"/>
    </source>
</evidence>
<keyword evidence="1" id="KW-1133">Transmembrane helix</keyword>
<dbReference type="Proteomes" id="UP000229502">
    <property type="component" value="Unassembled WGS sequence"/>
</dbReference>
<organism evidence="2 3">
    <name type="scientific">Candidatus Shapirobacteria bacterium CG07_land_8_20_14_0_80_39_18</name>
    <dbReference type="NCBI Taxonomy" id="1974882"/>
    <lineage>
        <taxon>Bacteria</taxon>
        <taxon>Candidatus Shapironibacteriota</taxon>
    </lineage>
</organism>
<dbReference type="InterPro" id="IPR038695">
    <property type="entry name" value="Saro_0823-like_sf"/>
</dbReference>
<sequence>MKLKKSYYFIVIVSLLILLIGFRLHGLLSDRAVERVGSYGTKLMLGSKVLMVEVAETPKEREQGLSDRKNLCLDCGMLFIFDQPGIYPFWMRRMYFDIDILWIADDRVVDVTLGAKVSSKEEFAAPKTFYRSRVPIDKVLEVDAGWVEKNGIKAGDVVKY</sequence>
<dbReference type="Pfam" id="PF02643">
    <property type="entry name" value="DUF192"/>
    <property type="match status" value="1"/>
</dbReference>
<dbReference type="AlphaFoldDB" id="A0A2M6YS18"/>
<reference evidence="3" key="1">
    <citation type="submission" date="2017-09" db="EMBL/GenBank/DDBJ databases">
        <title>Depth-based differentiation of microbial function through sediment-hosted aquifers and enrichment of novel symbionts in the deep terrestrial subsurface.</title>
        <authorList>
            <person name="Probst A.J."/>
            <person name="Ladd B."/>
            <person name="Jarett J.K."/>
            <person name="Geller-Mcgrath D.E."/>
            <person name="Sieber C.M.K."/>
            <person name="Emerson J.B."/>
            <person name="Anantharaman K."/>
            <person name="Thomas B.C."/>
            <person name="Malmstrom R."/>
            <person name="Stieglmeier M."/>
            <person name="Klingl A."/>
            <person name="Woyke T."/>
            <person name="Ryan C.M."/>
            <person name="Banfield J.F."/>
        </authorList>
    </citation>
    <scope>NUCLEOTIDE SEQUENCE [LARGE SCALE GENOMIC DNA]</scope>
</reference>
<comment type="caution">
    <text evidence="2">The sequence shown here is derived from an EMBL/GenBank/DDBJ whole genome shotgun (WGS) entry which is preliminary data.</text>
</comment>